<dbReference type="GO" id="GO:0042162">
    <property type="term" value="F:telomeric DNA binding"/>
    <property type="evidence" value="ECO:0007669"/>
    <property type="project" value="TreeGrafter"/>
</dbReference>
<name>A0A836KAR5_9TRYP</name>
<dbReference type="PANTHER" id="PTHR15830:SF10">
    <property type="entry name" value="TELOMERE LENGTH REGULATION PROTEIN TEL2 HOMOLOG"/>
    <property type="match status" value="1"/>
</dbReference>
<reference evidence="2" key="2">
    <citation type="journal article" date="2021" name="Sci. Data">
        <title>Chromosome-scale genome sequencing, assembly and annotation of six genomes from subfamily Leishmaniinae.</title>
        <authorList>
            <person name="Almutairi H."/>
            <person name="Urbaniak M.D."/>
            <person name="Bates M.D."/>
            <person name="Jariyapan N."/>
            <person name="Kwakye-Nuako G."/>
            <person name="Thomaz Soccol V."/>
            <person name="Al-Salem W.S."/>
            <person name="Dillon R.J."/>
            <person name="Bates P.A."/>
            <person name="Gatherer D."/>
        </authorList>
    </citation>
    <scope>NUCLEOTIDE SEQUENCE [LARGE SCALE GENOMIC DNA]</scope>
</reference>
<dbReference type="OrthoDB" id="271055at2759"/>
<dbReference type="Proteomes" id="UP000673552">
    <property type="component" value="Unassembled WGS sequence"/>
</dbReference>
<evidence type="ECO:0000313" key="1">
    <source>
        <dbReference type="EMBL" id="KAG5466671.1"/>
    </source>
</evidence>
<dbReference type="EMBL" id="JAFEUZ010000035">
    <property type="protein sequence ID" value="KAG5466671.1"/>
    <property type="molecule type" value="Genomic_DNA"/>
</dbReference>
<dbReference type="AlphaFoldDB" id="A0A836KAR5"/>
<reference evidence="2" key="1">
    <citation type="journal article" date="2021" name="Microbiol. Resour. Announc.">
        <title>LGAAP: Leishmaniinae Genome Assembly and Annotation Pipeline.</title>
        <authorList>
            <person name="Almutairi H."/>
            <person name="Urbaniak M.D."/>
            <person name="Bates M.D."/>
            <person name="Jariyapan N."/>
            <person name="Kwakye-Nuako G."/>
            <person name="Thomaz-Soccol V."/>
            <person name="Al-Salem W.S."/>
            <person name="Dillon R.J."/>
            <person name="Bates P.A."/>
            <person name="Gatherer D."/>
        </authorList>
    </citation>
    <scope>NUCLEOTIDE SEQUENCE [LARGE SCALE GENOMIC DNA]</scope>
</reference>
<protein>
    <recommendedName>
        <fullName evidence="3">Telomere length regulation protein conserved domain-containing protein</fullName>
    </recommendedName>
</protein>
<dbReference type="PANTHER" id="PTHR15830">
    <property type="entry name" value="TELOMERE LENGTH REGULATION PROTEIN TEL2 FAMILY MEMBER"/>
    <property type="match status" value="1"/>
</dbReference>
<dbReference type="RefSeq" id="XP_067174579.1">
    <property type="nucleotide sequence ID" value="XM_067318474.1"/>
</dbReference>
<evidence type="ECO:0008006" key="3">
    <source>
        <dbReference type="Google" id="ProtNLM"/>
    </source>
</evidence>
<dbReference type="GeneID" id="92510986"/>
<keyword evidence="2" id="KW-1185">Reference proteome</keyword>
<dbReference type="GO" id="GO:0051083">
    <property type="term" value="P:'de novo' cotranslational protein folding"/>
    <property type="evidence" value="ECO:0007669"/>
    <property type="project" value="TreeGrafter"/>
</dbReference>
<proteinExistence type="predicted"/>
<evidence type="ECO:0000313" key="2">
    <source>
        <dbReference type="Proteomes" id="UP000673552"/>
    </source>
</evidence>
<organism evidence="1 2">
    <name type="scientific">Leishmania martiniquensis</name>
    <dbReference type="NCBI Taxonomy" id="1580590"/>
    <lineage>
        <taxon>Eukaryota</taxon>
        <taxon>Discoba</taxon>
        <taxon>Euglenozoa</taxon>
        <taxon>Kinetoplastea</taxon>
        <taxon>Metakinetoplastina</taxon>
        <taxon>Trypanosomatida</taxon>
        <taxon>Trypanosomatidae</taxon>
        <taxon>Leishmaniinae</taxon>
        <taxon>Leishmania</taxon>
    </lineage>
</organism>
<dbReference type="GO" id="GO:0005829">
    <property type="term" value="C:cytosol"/>
    <property type="evidence" value="ECO:0007669"/>
    <property type="project" value="TreeGrafter"/>
</dbReference>
<dbReference type="GO" id="GO:0051879">
    <property type="term" value="F:Hsp90 protein binding"/>
    <property type="evidence" value="ECO:0007669"/>
    <property type="project" value="TreeGrafter"/>
</dbReference>
<gene>
    <name evidence="1" type="ORF">LSCM1_00840</name>
</gene>
<dbReference type="InterPro" id="IPR051970">
    <property type="entry name" value="TEL2_Regulation"/>
</dbReference>
<accession>A0A836KAR5</accession>
<dbReference type="KEGG" id="lmat:92510986"/>
<sequence length="924" mass="102537">MADFTSIERHVLHELKEARNTVKTLSDRGDDRSADVLMQLSEKLKMNEPVCVSVQSDNGRFQKYACTTPVGMRILAIAASIDSSASIVQDQITEHECTQLVSFPERLANVVAENRCATFLFDATLYWERLCDTILLLNFSKAQHTNNGEAVQVNTDDLLHVLKVLTVSLLRRGKSDIMIQRFGALPKHLFDGDHFFQRFAHLMEGAFDASKQAHFSLKSQRCTEVSGLWHHWNSLLFQLIEKRSGIKAAILGAISSVINSQSGGSSTQLASNTFDTIFVHQLSVSGPTRTTARTIIRDVLPTVAGTADAENKLTHREQKCFAKLFQKWENKEFVTSADLSLNIRLLHPVMYALLYLHTEKSAEGKFPDAFVGALLTGVTIRLDSTRGPELRNGAMTVAAAYAALFVTSANGIPPLLQDAKFSAALSEWMKEEPGTSQYVATLSTVAQMKNSPTAVAGVVVRASSLAESFPLDPDEEYHFFVGQNQRREETSVAAKSIGTPAPILQFDSAEAPLPSFGQQKCMKDELDEHVSILSSIRECYNALVGVGRSPNAQLHEIQEAAESGLRGLSDAFAKLRRHIGSDLFNAVSRETGPLVVVLLPTLISLTIHVPEDQKQHLMHLRYEIMIDLIVLNPPLALSQLSGMVYRSNYGIYQRTELIKAIGKAASVLSQVEVEPAPAASRMTGSEQVSVSKKPKRVYPPIPTHELSSYRRKSVVVTEGKCTRRWGNAVVERQNHTFPKHYSNLLGDVAGAFVAVFLNKLDADHFTFFQEEDPYTPCAILDSLTTIFQGITNVRHVAAELSEKNFDFFFAVCSRHPNLSVRKAAWTSVVEVMRTWCGVAPLWLRREDGERVLNRDAAPYHSLVFTKAWLSALEILQRTCAEMVQKNDPCGRTALIAVSTLRDLVCGRDDFYTMLTRAEEHVLGE</sequence>
<comment type="caution">
    <text evidence="1">The sequence shown here is derived from an EMBL/GenBank/DDBJ whole genome shotgun (WGS) entry which is preliminary data.</text>
</comment>